<reference evidence="2" key="1">
    <citation type="submission" date="2005-03" db="EMBL/GenBank/DDBJ databases">
        <title>Comparison of the complete genome sequences of Rhodococcus erythropolis PR4 and Rhodococcus opacus B4.</title>
        <authorList>
            <person name="Takarada H."/>
            <person name="Sekine M."/>
            <person name="Hosoyama A."/>
            <person name="Yamada R."/>
            <person name="Fujisawa T."/>
            <person name="Omata S."/>
            <person name="Shimizu A."/>
            <person name="Tsukatani N."/>
            <person name="Tanikawa S."/>
            <person name="Fujita N."/>
            <person name="Harayama S."/>
        </authorList>
    </citation>
    <scope>NUCLEOTIDE SEQUENCE [LARGE SCALE GENOMIC DNA]</scope>
    <source>
        <strain evidence="2">PR4 / NBRC 100887</strain>
    </source>
</reference>
<name>C0ZW72_RHOE4</name>
<dbReference type="EMBL" id="AP008957">
    <property type="protein sequence ID" value="BAH32607.1"/>
    <property type="molecule type" value="Genomic_DNA"/>
</dbReference>
<gene>
    <name evidence="1" type="ordered locus">RER_18990</name>
</gene>
<dbReference type="Proteomes" id="UP000002204">
    <property type="component" value="Chromosome"/>
</dbReference>
<evidence type="ECO:0000313" key="2">
    <source>
        <dbReference type="Proteomes" id="UP000002204"/>
    </source>
</evidence>
<evidence type="ECO:0000313" key="1">
    <source>
        <dbReference type="EMBL" id="BAH32607.1"/>
    </source>
</evidence>
<reference evidence="1 2" key="2">
    <citation type="journal article" date="2006" name="Environ. Microbiol.">
        <title>Sequence analysis of three plasmids harboured in Rhodococcus erythropolis strain PR4.</title>
        <authorList>
            <person name="Sekine M."/>
            <person name="Tanikawa S."/>
            <person name="Omata S."/>
            <person name="Saito M."/>
            <person name="Fujisawa T."/>
            <person name="Tsukatani N."/>
            <person name="Tajima T."/>
            <person name="Sekigawa T."/>
            <person name="Kosugi H."/>
            <person name="Matsuo Y."/>
            <person name="Nishiko R."/>
            <person name="Imamura K."/>
            <person name="Ito M."/>
            <person name="Narita H."/>
            <person name="Tago S."/>
            <person name="Fujita N."/>
            <person name="Harayama S."/>
        </authorList>
    </citation>
    <scope>NUCLEOTIDE SEQUENCE [LARGE SCALE GENOMIC DNA]</scope>
    <source>
        <strain evidence="2">PR4 / NBRC 100887</strain>
    </source>
</reference>
<accession>C0ZW72</accession>
<dbReference type="HOGENOM" id="CLU_3047422_0_0_11"/>
<organism evidence="1 2">
    <name type="scientific">Rhodococcus erythropolis (strain PR4 / NBRC 100887)</name>
    <dbReference type="NCBI Taxonomy" id="234621"/>
    <lineage>
        <taxon>Bacteria</taxon>
        <taxon>Bacillati</taxon>
        <taxon>Actinomycetota</taxon>
        <taxon>Actinomycetes</taxon>
        <taxon>Mycobacteriales</taxon>
        <taxon>Nocardiaceae</taxon>
        <taxon>Rhodococcus</taxon>
        <taxon>Rhodococcus erythropolis group</taxon>
    </lineage>
</organism>
<dbReference type="AlphaFoldDB" id="C0ZW72"/>
<proteinExistence type="predicted"/>
<dbReference type="KEGG" id="rer:RER_18990"/>
<sequence>MFIRLASPSTFDPSATIDGNDILLTFSADLTVELPQSQAERLAAVLETILGATT</sequence>
<protein>
    <submittedName>
        <fullName evidence="1">Uncharacterized protein</fullName>
    </submittedName>
</protein>